<dbReference type="AlphaFoldDB" id="A0A125WA49"/>
<dbReference type="GO" id="GO:0004553">
    <property type="term" value="F:hydrolase activity, hydrolyzing O-glycosyl compounds"/>
    <property type="evidence" value="ECO:0007669"/>
    <property type="project" value="TreeGrafter"/>
</dbReference>
<dbReference type="InterPro" id="IPR012341">
    <property type="entry name" value="6hp_glycosidase-like_sf"/>
</dbReference>
<evidence type="ECO:0000256" key="3">
    <source>
        <dbReference type="ARBA" id="ARBA00022679"/>
    </source>
</evidence>
<dbReference type="Gene3D" id="2.60.420.10">
    <property type="entry name" value="Maltose phosphorylase, domain 3"/>
    <property type="match status" value="1"/>
</dbReference>
<dbReference type="InterPro" id="IPR005195">
    <property type="entry name" value="Glyco_hydro_65_M"/>
</dbReference>
<evidence type="ECO:0000313" key="10">
    <source>
        <dbReference type="Proteomes" id="UP000004846"/>
    </source>
</evidence>
<dbReference type="InterPro" id="IPR008928">
    <property type="entry name" value="6-hairpin_glycosidase_sf"/>
</dbReference>
<evidence type="ECO:0000313" key="9">
    <source>
        <dbReference type="EMBL" id="EFM84200.1"/>
    </source>
</evidence>
<dbReference type="SUPFAM" id="SSF48208">
    <property type="entry name" value="Six-hairpin glycosidases"/>
    <property type="match status" value="1"/>
</dbReference>
<dbReference type="PIRSF" id="PIRSF036289">
    <property type="entry name" value="Glycosyl_hydrolase_malt_phosph"/>
    <property type="match status" value="1"/>
</dbReference>
<protein>
    <submittedName>
        <fullName evidence="9">Glycosyl hydrolase family 65 central catalytic domain protein</fullName>
    </submittedName>
</protein>
<evidence type="ECO:0000259" key="8">
    <source>
        <dbReference type="Pfam" id="PF03636"/>
    </source>
</evidence>
<feature type="domain" description="Glycoside hydrolase family 65 C-terminal" evidence="7">
    <location>
        <begin position="707"/>
        <end position="768"/>
    </location>
</feature>
<name>A0A125WA49_ENTFL</name>
<dbReference type="InterPro" id="IPR017045">
    <property type="entry name" value="Malt_Pase/Glycosyl_Hdrlase"/>
</dbReference>
<dbReference type="Pfam" id="PF03632">
    <property type="entry name" value="Glyco_hydro_65m"/>
    <property type="match status" value="1"/>
</dbReference>
<keyword evidence="9" id="KW-0378">Hydrolase</keyword>
<feature type="active site" description="Proton donor" evidence="4">
    <location>
        <position position="507"/>
    </location>
</feature>
<evidence type="ECO:0000259" key="7">
    <source>
        <dbReference type="Pfam" id="PF03633"/>
    </source>
</evidence>
<dbReference type="GO" id="GO:0047656">
    <property type="term" value="F:alpha,alpha-trehalose phosphorylase activity"/>
    <property type="evidence" value="ECO:0007669"/>
    <property type="project" value="UniProtKB-ARBA"/>
</dbReference>
<keyword evidence="2" id="KW-0328">Glycosyltransferase</keyword>
<evidence type="ECO:0000259" key="6">
    <source>
        <dbReference type="Pfam" id="PF03632"/>
    </source>
</evidence>
<dbReference type="EMBL" id="AEBR01000005">
    <property type="protein sequence ID" value="EFM84200.1"/>
    <property type="molecule type" value="Genomic_DNA"/>
</dbReference>
<dbReference type="PANTHER" id="PTHR11051">
    <property type="entry name" value="GLYCOSYL HYDROLASE-RELATED"/>
    <property type="match status" value="1"/>
</dbReference>
<dbReference type="FunFam" id="2.60.420.10:FF:000001">
    <property type="entry name" value="Family 65 glycosyl hydrolase"/>
    <property type="match status" value="1"/>
</dbReference>
<dbReference type="Proteomes" id="UP000004846">
    <property type="component" value="Unassembled WGS sequence"/>
</dbReference>
<keyword evidence="3" id="KW-0808">Transferase</keyword>
<organism evidence="9 10">
    <name type="scientific">Enterococcus faecalis TX4248</name>
    <dbReference type="NCBI Taxonomy" id="749495"/>
    <lineage>
        <taxon>Bacteria</taxon>
        <taxon>Bacillati</taxon>
        <taxon>Bacillota</taxon>
        <taxon>Bacilli</taxon>
        <taxon>Lactobacillales</taxon>
        <taxon>Enterococcaceae</taxon>
        <taxon>Enterococcus</taxon>
    </lineage>
</organism>
<gene>
    <name evidence="9" type="ORF">HMPREF9498_00175</name>
</gene>
<feature type="domain" description="Glycoside hydrolase family 65 central catalytic" evidence="6">
    <location>
        <begin position="343"/>
        <end position="697"/>
    </location>
</feature>
<comment type="similarity">
    <text evidence="1">Belongs to the glycosyl hydrolase 65 family.</text>
</comment>
<sequence length="783" mass="90266">MQSVAFMIDLSIKSLRGILMKQIKRLFQIDPWKIRTTHLDKENLRLQESLTSIGNGYMGMRGNFEEHYSGDHHQGTYLAGVWYPDKTRVGWWKNGYPEYFGKVINAINFIAMDLQIDGQTIDLATTPYEDFSLELDMQNGVLSRQFTIQTPKNKVRFSFERFLSLEKKEAAYIHLTIEMLEGTGTITLHSKLDGDVQNEDSNYEEHFWEERAIETQETLGFVTTKTIPNNFEIERFTVTAGMRHFIDGASVVPTYTQQPLALTAELTVSLNEGETTAITKEVLVVTSRDVPETQQIKRVNELFAEMTTLYPEAKAGQAAAWAKRWQLADVVIKGDDEAQQGIRFNLFQLFSTYYGEDDRLNIGPKGFTGEKYGGATYWDTEAYAVPLYLALAKPEVTKNLLKYRHNQLPQAIHNAQQQGLKGALYPMVTFTGVECHNEWEITFEEIHRNGAIAYAIYNYVNYTGDEDYLKDAGLEVLVAIARFWADRVHFSQRHKQYMIHGVTGPNEYENNINNNWYTNTIAAWVLRYTRESYLKFQEETTLKIADDELAKWADIVENMYFPVDNELGIFVQHDTFLDKDLMPVSDLPLSELPLNQHWSWDKILRSCFIKQADVLQGIYFFNDAFSLEEKRRNFNFYEPMTVHESSLSPSIHAVLAAELGMEEKAVEMYQRTARLDLDNYNNDTEDGLHITSMTGSWLAIVQGFAQMKTDHQQLKFAPFLPATWTAYSFHINYRNRLLFVEVAADQVAFTLLDGPAIPLTVYDQKYTLKDRLVLPIRKEEVHV</sequence>
<proteinExistence type="inferred from homology"/>
<dbReference type="HOGENOM" id="CLU_006285_2_2_9"/>
<feature type="binding site" evidence="5">
    <location>
        <begin position="378"/>
        <end position="379"/>
    </location>
    <ligand>
        <name>substrate</name>
    </ligand>
</feature>
<evidence type="ECO:0000256" key="2">
    <source>
        <dbReference type="ARBA" id="ARBA00022676"/>
    </source>
</evidence>
<dbReference type="GO" id="GO:0030246">
    <property type="term" value="F:carbohydrate binding"/>
    <property type="evidence" value="ECO:0007669"/>
    <property type="project" value="InterPro"/>
</dbReference>
<dbReference type="InterPro" id="IPR011013">
    <property type="entry name" value="Gal_mutarotase_sf_dom"/>
</dbReference>
<feature type="domain" description="Glycoside hydrolase family 65 N-terminal" evidence="8">
    <location>
        <begin position="36"/>
        <end position="288"/>
    </location>
</feature>
<dbReference type="Pfam" id="PF03633">
    <property type="entry name" value="Glyco_hydro_65C"/>
    <property type="match status" value="1"/>
</dbReference>
<dbReference type="SUPFAM" id="SSF74650">
    <property type="entry name" value="Galactose mutarotase-like"/>
    <property type="match status" value="1"/>
</dbReference>
<evidence type="ECO:0000256" key="1">
    <source>
        <dbReference type="ARBA" id="ARBA00006768"/>
    </source>
</evidence>
<dbReference type="PANTHER" id="PTHR11051:SF14">
    <property type="entry name" value="MALTOSE PHOSPHORYLASE"/>
    <property type="match status" value="1"/>
</dbReference>
<dbReference type="InterPro" id="IPR037018">
    <property type="entry name" value="GH65_N"/>
</dbReference>
<dbReference type="Gene3D" id="1.50.10.10">
    <property type="match status" value="1"/>
</dbReference>
<dbReference type="GO" id="GO:0005993">
    <property type="term" value="P:trehalose catabolic process"/>
    <property type="evidence" value="ECO:0007669"/>
    <property type="project" value="UniProtKB-ARBA"/>
</dbReference>
<feature type="binding site" evidence="5">
    <location>
        <begin position="610"/>
        <end position="611"/>
    </location>
    <ligand>
        <name>substrate</name>
    </ligand>
</feature>
<dbReference type="Pfam" id="PF03636">
    <property type="entry name" value="Glyco_hydro_65N"/>
    <property type="match status" value="1"/>
</dbReference>
<evidence type="ECO:0000256" key="4">
    <source>
        <dbReference type="PIRSR" id="PIRSR036289-50"/>
    </source>
</evidence>
<evidence type="ECO:0000256" key="5">
    <source>
        <dbReference type="PIRSR" id="PIRSR036289-51"/>
    </source>
</evidence>
<dbReference type="NCBIfam" id="NF010380">
    <property type="entry name" value="PRK13807.1"/>
    <property type="match status" value="1"/>
</dbReference>
<dbReference type="InterPro" id="IPR005194">
    <property type="entry name" value="Glyco_hydro_65_C"/>
</dbReference>
<reference evidence="9 10" key="1">
    <citation type="submission" date="2010-07" db="EMBL/GenBank/DDBJ databases">
        <authorList>
            <person name="Sid Ahmed O."/>
        </authorList>
    </citation>
    <scope>NUCLEOTIDE SEQUENCE [LARGE SCALE GENOMIC DNA]</scope>
    <source>
        <strain evidence="9 10">TX4248</strain>
    </source>
</reference>
<accession>A0A125WA49</accession>
<comment type="caution">
    <text evidence="9">The sequence shown here is derived from an EMBL/GenBank/DDBJ whole genome shotgun (WGS) entry which is preliminary data.</text>
</comment>
<dbReference type="InterPro" id="IPR005196">
    <property type="entry name" value="Glyco_hydro_65_N"/>
</dbReference>
<dbReference type="Gene3D" id="2.70.98.40">
    <property type="entry name" value="Glycoside hydrolase, family 65, N-terminal domain"/>
    <property type="match status" value="1"/>
</dbReference>